<dbReference type="AlphaFoldDB" id="A0A6J7BZ36"/>
<feature type="domain" description="Fido" evidence="1">
    <location>
        <begin position="102"/>
        <end position="246"/>
    </location>
</feature>
<sequence length="266" mass="27392">MTPDVFASLAELPGVPDALSRSRAAVDALLWDRPIRARVGEVVAASRLRGGWASAAIDGAEVRPDALVSGDALDDSPIGRVVAASLALQAEIPRLVEVVGRAPLQAISRLHAVVSAGFVADDVRGRLRTGDDADDPLRLGSRTVALESSRRMTALASALTSGTTAPALVVAAIAHAEIAVTLPFAWGSGLVARSMTRLLLAARGVDPDGITVPEAGLFAAGRSTYAEALRGYATGTAEGVGAWLVLHAETVRVGADESRRILADLA</sequence>
<proteinExistence type="predicted"/>
<organism evidence="2">
    <name type="scientific">freshwater metagenome</name>
    <dbReference type="NCBI Taxonomy" id="449393"/>
    <lineage>
        <taxon>unclassified sequences</taxon>
        <taxon>metagenomes</taxon>
        <taxon>ecological metagenomes</taxon>
    </lineage>
</organism>
<evidence type="ECO:0000313" key="3">
    <source>
        <dbReference type="EMBL" id="CAB5037173.1"/>
    </source>
</evidence>
<gene>
    <name evidence="2" type="ORF">UFOPK3268_00705</name>
    <name evidence="3" type="ORF">UFOPK4150_01765</name>
</gene>
<dbReference type="PROSITE" id="PS51459">
    <property type="entry name" value="FIDO"/>
    <property type="match status" value="1"/>
</dbReference>
<evidence type="ECO:0000313" key="2">
    <source>
        <dbReference type="EMBL" id="CAB4849033.1"/>
    </source>
</evidence>
<name>A0A6J7BZ36_9ZZZZ</name>
<accession>A0A6J7BZ36</accession>
<dbReference type="SUPFAM" id="SSF140931">
    <property type="entry name" value="Fic-like"/>
    <property type="match status" value="1"/>
</dbReference>
<protein>
    <submittedName>
        <fullName evidence="2">Unannotated protein</fullName>
    </submittedName>
</protein>
<dbReference type="EMBL" id="CAFBIZ010000072">
    <property type="protein sequence ID" value="CAB4849033.1"/>
    <property type="molecule type" value="Genomic_DNA"/>
</dbReference>
<dbReference type="Gene3D" id="1.10.3290.10">
    <property type="entry name" value="Fido-like domain"/>
    <property type="match status" value="1"/>
</dbReference>
<dbReference type="InterPro" id="IPR036597">
    <property type="entry name" value="Fido-like_dom_sf"/>
</dbReference>
<dbReference type="InterPro" id="IPR003812">
    <property type="entry name" value="Fido"/>
</dbReference>
<reference evidence="2" key="1">
    <citation type="submission" date="2020-05" db="EMBL/GenBank/DDBJ databases">
        <authorList>
            <person name="Chiriac C."/>
            <person name="Salcher M."/>
            <person name="Ghai R."/>
            <person name="Kavagutti S V."/>
        </authorList>
    </citation>
    <scope>NUCLEOTIDE SEQUENCE</scope>
</reference>
<evidence type="ECO:0000259" key="1">
    <source>
        <dbReference type="PROSITE" id="PS51459"/>
    </source>
</evidence>
<dbReference type="EMBL" id="CAFBPU010000041">
    <property type="protein sequence ID" value="CAB5037173.1"/>
    <property type="molecule type" value="Genomic_DNA"/>
</dbReference>